<sequence length="1216" mass="134616">MDEDESLVRRRPRRSTAGNRMQAALAEFADAEQEAEEDKDFMIDQDEEDVFGSDFESTDEETAEQAPDHNEKAVQDDERKAARSRVEKATAVAHARQKVTFNPEAYEDTAVPEKGVISEKRKRRVSLGLAINAETGEVMTSAKRQSRRAHTIQNTKAAFIRMIDAEEKKACFFSLPLSVEALVSFRALTQNELIARALDMEDGNIVEHKQYLTVEEEKRKRAHVVRTAIEGPLLRWISKRETIKVAADARNPTKIEHSGASSNNPVGVPATPSQQFPTEAEVETVSKNYVIHEASQSDDASKPPWKDTMAAMFGDHVKWEDLKIYANRNRPLSRPVQICPITGLPAPYLDPRTNVPYATRASQSRPRTAQSRPSTARPITAASSRHEGSYVVAIIEGRGVAREIGMAALDKDTGRLTTFKLADCQTYVKSLHQMHLHTPALVLVPDTFISATDTTTGSGGKKPNTTSLLVQCIQDEFPNVPVDAVLRKYWNDDAGLQFINQLCVQDSERAATLVAASNKYYALSAASALFKHVEVKLNTRFAPGSLRIRFVAVEGTMMIDPETARNLELVGNMSQQKSQHSVFGVLNHTHTAMAARTLRANILAPITVQSAINARLDVVEELVQSEETFTAIKSALKPLNKQDFDKLISSLAASEYRVVNTAKTASSRVANMLNLRCIVRSLPALQKALAGCKSQLMHIMSDMLADERLEKIEQLVSDSLNEDAIPSKGGLAAINARVYAIKANRNPLLDVARETYKENIGDIMALNKALSEKHGLPLTLVYQDNGFVLALKKNDIDGNLPFGFVNISMRKGRSLFSSMELKKRNARMKDALDETLILSDATIQDLVSEILKDVGALYKASEAVALLDMLWSFAHVSIREASTFSVACLSYRALSLSLVRNYVRPEFTGTLAVKSGRHPVLESVQTAGTLVPNDVYCSDSSAFQIIQGPNMSGKSTYLRQTGLLTVIAMCGCFVPAQYASLRIHTALLTRLSNDDDMEKSLSTFANEMAAAAMILGLADSQSLVLIDELGRGTSPREGVGISHAIAEALIKRKCFVFFATHFHELSVTLSRHPSVINLHLSTQKTRHSSSSFGMRFQYKKVFLLVLGYILTFLFRIVDGVPEDMEHYGLELARLADFPNDVLVESRMVATQLADLEACQNEESESSKVATRRKVLLKLRTQLTQALEHSALPNEEFVSYISRFQKDTVKMLYESLQ</sequence>
<evidence type="ECO:0000256" key="2">
    <source>
        <dbReference type="ARBA" id="ARBA00022151"/>
    </source>
</evidence>
<dbReference type="Pfam" id="PF08265">
    <property type="entry name" value="YL1_C"/>
    <property type="match status" value="1"/>
</dbReference>
<dbReference type="SMART" id="SM00534">
    <property type="entry name" value="MUTSac"/>
    <property type="match status" value="1"/>
</dbReference>
<dbReference type="SUPFAM" id="SSF52540">
    <property type="entry name" value="P-loop containing nucleoside triphosphate hydrolases"/>
    <property type="match status" value="1"/>
</dbReference>
<keyword evidence="3" id="KW-0547">Nucleotide-binding</keyword>
<dbReference type="InterPro" id="IPR027417">
    <property type="entry name" value="P-loop_NTPase"/>
</dbReference>
<dbReference type="OrthoDB" id="276261at2759"/>
<evidence type="ECO:0000256" key="7">
    <source>
        <dbReference type="ARBA" id="ARBA00025902"/>
    </source>
</evidence>
<evidence type="ECO:0000256" key="4">
    <source>
        <dbReference type="ARBA" id="ARBA00022840"/>
    </source>
</evidence>
<protein>
    <recommendedName>
        <fullName evidence="2 8">DNA mismatch repair protein MSH3</fullName>
    </recommendedName>
    <alternativeName>
        <fullName evidence="2 8">DNA mismatch repair protein MSH3</fullName>
    </alternativeName>
</protein>
<dbReference type="Proteomes" id="UP000298327">
    <property type="component" value="Unassembled WGS sequence"/>
</dbReference>
<keyword evidence="12" id="KW-1185">Reference proteome</keyword>
<dbReference type="PROSITE" id="PS00486">
    <property type="entry name" value="DNA_MISMATCH_REPAIR_2"/>
    <property type="match status" value="1"/>
</dbReference>
<evidence type="ECO:0000256" key="6">
    <source>
        <dbReference type="ARBA" id="ARBA00023254"/>
    </source>
</evidence>
<dbReference type="GO" id="GO:0030983">
    <property type="term" value="F:mismatched DNA binding"/>
    <property type="evidence" value="ECO:0007669"/>
    <property type="project" value="UniProtKB-UniRule"/>
</dbReference>
<evidence type="ECO:0000256" key="3">
    <source>
        <dbReference type="ARBA" id="ARBA00022741"/>
    </source>
</evidence>
<dbReference type="Pfam" id="PF05764">
    <property type="entry name" value="YL1"/>
    <property type="match status" value="1"/>
</dbReference>
<feature type="region of interest" description="Disordered" evidence="9">
    <location>
        <begin position="29"/>
        <end position="79"/>
    </location>
</feature>
<dbReference type="SMART" id="SM00993">
    <property type="entry name" value="YL1_C"/>
    <property type="match status" value="1"/>
</dbReference>
<evidence type="ECO:0000256" key="9">
    <source>
        <dbReference type="SAM" id="MobiDB-lite"/>
    </source>
</evidence>
<feature type="region of interest" description="Disordered" evidence="9">
    <location>
        <begin position="1"/>
        <end position="20"/>
    </location>
</feature>
<dbReference type="GO" id="GO:0005524">
    <property type="term" value="F:ATP binding"/>
    <property type="evidence" value="ECO:0007669"/>
    <property type="project" value="UniProtKB-UniRule"/>
</dbReference>
<dbReference type="GO" id="GO:0007131">
    <property type="term" value="P:reciprocal meiotic recombination"/>
    <property type="evidence" value="ECO:0007669"/>
    <property type="project" value="TreeGrafter"/>
</dbReference>
<feature type="compositionally biased region" description="Polar residues" evidence="9">
    <location>
        <begin position="259"/>
        <end position="277"/>
    </location>
</feature>
<dbReference type="SUPFAM" id="SSF48334">
    <property type="entry name" value="DNA repair protein MutS, domain III"/>
    <property type="match status" value="1"/>
</dbReference>
<feature type="domain" description="DNA mismatch repair proteins mutS family" evidence="10">
    <location>
        <begin position="1022"/>
        <end position="1038"/>
    </location>
</feature>
<proteinExistence type="inferred from homology"/>
<dbReference type="InterPro" id="IPR013272">
    <property type="entry name" value="Vps72/YL1_C"/>
</dbReference>
<dbReference type="FunFam" id="3.40.50.300:FF:000870">
    <property type="entry name" value="MutS protein homolog 4"/>
    <property type="match status" value="1"/>
</dbReference>
<dbReference type="Pfam" id="PF05190">
    <property type="entry name" value="MutS_IV"/>
    <property type="match status" value="1"/>
</dbReference>
<keyword evidence="4" id="KW-0067">ATP-binding</keyword>
<dbReference type="PANTHER" id="PTHR11361">
    <property type="entry name" value="DNA MISMATCH REPAIR PROTEIN MUTS FAMILY MEMBER"/>
    <property type="match status" value="1"/>
</dbReference>
<evidence type="ECO:0000256" key="8">
    <source>
        <dbReference type="ARBA" id="ARBA00073774"/>
    </source>
</evidence>
<dbReference type="Gene3D" id="3.40.50.300">
    <property type="entry name" value="P-loop containing nucleotide triphosphate hydrolases"/>
    <property type="match status" value="1"/>
</dbReference>
<dbReference type="InterPro" id="IPR046757">
    <property type="entry name" value="YL1_N"/>
</dbReference>
<dbReference type="InterPro" id="IPR036187">
    <property type="entry name" value="DNA_mismatch_repair_MutS_sf"/>
</dbReference>
<dbReference type="GO" id="GO:0140664">
    <property type="term" value="F:ATP-dependent DNA damage sensor activity"/>
    <property type="evidence" value="ECO:0007669"/>
    <property type="project" value="InterPro"/>
</dbReference>
<evidence type="ECO:0000313" key="12">
    <source>
        <dbReference type="Proteomes" id="UP000298327"/>
    </source>
</evidence>
<evidence type="ECO:0000259" key="10">
    <source>
        <dbReference type="PROSITE" id="PS00486"/>
    </source>
</evidence>
<dbReference type="Pfam" id="PF05192">
    <property type="entry name" value="MutS_III"/>
    <property type="match status" value="1"/>
</dbReference>
<comment type="similarity">
    <text evidence="1">Belongs to the DNA mismatch repair MutS family.</text>
</comment>
<keyword evidence="6" id="KW-0469">Meiosis</keyword>
<dbReference type="GO" id="GO:0006298">
    <property type="term" value="P:mismatch repair"/>
    <property type="evidence" value="ECO:0007669"/>
    <property type="project" value="InterPro"/>
</dbReference>
<gene>
    <name evidence="11" type="ORF">EVG20_g2859</name>
</gene>
<dbReference type="InterPro" id="IPR036678">
    <property type="entry name" value="MutS_con_dom_sf"/>
</dbReference>
<keyword evidence="5" id="KW-0238">DNA-binding</keyword>
<dbReference type="Gene3D" id="3.30.420.110">
    <property type="entry name" value="MutS, connector domain"/>
    <property type="match status" value="1"/>
</dbReference>
<reference evidence="11 12" key="1">
    <citation type="submission" date="2019-02" db="EMBL/GenBank/DDBJ databases">
        <title>Genome sequencing of the rare red list fungi Dentipellis fragilis.</title>
        <authorList>
            <person name="Buettner E."/>
            <person name="Kellner H."/>
        </authorList>
    </citation>
    <scope>NUCLEOTIDE SEQUENCE [LARGE SCALE GENOMIC DNA]</scope>
    <source>
        <strain evidence="11 12">DSM 105465</strain>
    </source>
</reference>
<dbReference type="InterPro" id="IPR007696">
    <property type="entry name" value="DNA_mismatch_repair_MutS_core"/>
</dbReference>
<dbReference type="GO" id="GO:0005634">
    <property type="term" value="C:nucleus"/>
    <property type="evidence" value="ECO:0007669"/>
    <property type="project" value="TreeGrafter"/>
</dbReference>
<comment type="caution">
    <text evidence="11">The sequence shown here is derived from an EMBL/GenBank/DDBJ whole genome shotgun (WGS) entry which is preliminary data.</text>
</comment>
<dbReference type="InterPro" id="IPR000432">
    <property type="entry name" value="DNA_mismatch_repair_MutS_C"/>
</dbReference>
<dbReference type="SUPFAM" id="SSF53150">
    <property type="entry name" value="DNA repair protein MutS, domain II"/>
    <property type="match status" value="1"/>
</dbReference>
<dbReference type="PANTHER" id="PTHR11361:SF21">
    <property type="entry name" value="MUTS PROTEIN HOMOLOG 4"/>
    <property type="match status" value="1"/>
</dbReference>
<dbReference type="AlphaFoldDB" id="A0A4Y9Z6J7"/>
<organism evidence="11 12">
    <name type="scientific">Dentipellis fragilis</name>
    <dbReference type="NCBI Taxonomy" id="205917"/>
    <lineage>
        <taxon>Eukaryota</taxon>
        <taxon>Fungi</taxon>
        <taxon>Dikarya</taxon>
        <taxon>Basidiomycota</taxon>
        <taxon>Agaricomycotina</taxon>
        <taxon>Agaricomycetes</taxon>
        <taxon>Russulales</taxon>
        <taxon>Hericiaceae</taxon>
        <taxon>Dentipellis</taxon>
    </lineage>
</organism>
<evidence type="ECO:0000256" key="5">
    <source>
        <dbReference type="ARBA" id="ARBA00023125"/>
    </source>
</evidence>
<dbReference type="EMBL" id="SEOQ01000119">
    <property type="protein sequence ID" value="TFY70152.1"/>
    <property type="molecule type" value="Genomic_DNA"/>
</dbReference>
<dbReference type="InterPro" id="IPR007861">
    <property type="entry name" value="DNA_mismatch_repair_MutS_clamp"/>
</dbReference>
<name>A0A4Y9Z6J7_9AGAM</name>
<evidence type="ECO:0000313" key="11">
    <source>
        <dbReference type="EMBL" id="TFY70152.1"/>
    </source>
</evidence>
<feature type="compositionally biased region" description="Basic and acidic residues" evidence="9">
    <location>
        <begin position="66"/>
        <end position="79"/>
    </location>
</feature>
<dbReference type="Pfam" id="PF00488">
    <property type="entry name" value="MutS_V"/>
    <property type="match status" value="1"/>
</dbReference>
<feature type="compositionally biased region" description="Acidic residues" evidence="9">
    <location>
        <begin position="29"/>
        <end position="63"/>
    </location>
</feature>
<dbReference type="Gene3D" id="1.10.1420.10">
    <property type="match status" value="2"/>
</dbReference>
<evidence type="ECO:0000256" key="1">
    <source>
        <dbReference type="ARBA" id="ARBA00006271"/>
    </source>
</evidence>
<dbReference type="SMART" id="SM00533">
    <property type="entry name" value="MUTSd"/>
    <property type="match status" value="1"/>
</dbReference>
<feature type="region of interest" description="Disordered" evidence="9">
    <location>
        <begin position="359"/>
        <end position="382"/>
    </location>
</feature>
<dbReference type="InterPro" id="IPR045076">
    <property type="entry name" value="MutS"/>
</dbReference>
<feature type="region of interest" description="Disordered" evidence="9">
    <location>
        <begin position="252"/>
        <end position="281"/>
    </location>
</feature>
<accession>A0A4Y9Z6J7</accession>
<feature type="compositionally biased region" description="Polar residues" evidence="9">
    <location>
        <begin position="360"/>
        <end position="374"/>
    </location>
</feature>
<comment type="subunit">
    <text evidence="7">Heterodimer consisting of MSH2-MSH3 (MutS beta). Forms a ternary complex with MutL alpha (MLH1-PMS1).</text>
</comment>
<dbReference type="STRING" id="205917.A0A4Y9Z6J7"/>